<dbReference type="Proteomes" id="UP000321424">
    <property type="component" value="Unassembled WGS sequence"/>
</dbReference>
<proteinExistence type="predicted"/>
<comment type="caution">
    <text evidence="1">The sequence shown here is derived from an EMBL/GenBank/DDBJ whole genome shotgun (WGS) entry which is preliminary data.</text>
</comment>
<dbReference type="EMBL" id="BJXA01000060">
    <property type="protein sequence ID" value="GEM41951.1"/>
    <property type="molecule type" value="Genomic_DNA"/>
</dbReference>
<evidence type="ECO:0008006" key="3">
    <source>
        <dbReference type="Google" id="ProtNLM"/>
    </source>
</evidence>
<dbReference type="InterPro" id="IPR009061">
    <property type="entry name" value="DNA-bd_dom_put_sf"/>
</dbReference>
<dbReference type="SUPFAM" id="SSF46955">
    <property type="entry name" value="Putative DNA-binding domain"/>
    <property type="match status" value="1"/>
</dbReference>
<keyword evidence="2" id="KW-1185">Reference proteome</keyword>
<reference evidence="1 2" key="1">
    <citation type="submission" date="2019-07" db="EMBL/GenBank/DDBJ databases">
        <title>Whole genome shotgun sequence of Nocardia ninae NBRC 108245.</title>
        <authorList>
            <person name="Hosoyama A."/>
            <person name="Uohara A."/>
            <person name="Ohji S."/>
            <person name="Ichikawa N."/>
        </authorList>
    </citation>
    <scope>NUCLEOTIDE SEQUENCE [LARGE SCALE GENOMIC DNA]</scope>
    <source>
        <strain evidence="1 2">NBRC 108245</strain>
    </source>
</reference>
<evidence type="ECO:0000313" key="1">
    <source>
        <dbReference type="EMBL" id="GEM41951.1"/>
    </source>
</evidence>
<dbReference type="AlphaFoldDB" id="A0A511MNC3"/>
<organism evidence="1 2">
    <name type="scientific">Nocardia ninae NBRC 108245</name>
    <dbReference type="NCBI Taxonomy" id="1210091"/>
    <lineage>
        <taxon>Bacteria</taxon>
        <taxon>Bacillati</taxon>
        <taxon>Actinomycetota</taxon>
        <taxon>Actinomycetes</taxon>
        <taxon>Mycobacteriales</taxon>
        <taxon>Nocardiaceae</taxon>
        <taxon>Nocardia</taxon>
    </lineage>
</organism>
<protein>
    <recommendedName>
        <fullName evidence="3">Helix-turn-helix domain-containing protein</fullName>
    </recommendedName>
</protein>
<sequence>MLDALMRLREIAESSAAQPNPTSVRGADLPVQPKIARTWLTEAEAVELTGRSRWTIRDWRLGGLLTCQSGYGARMYRRDELIAVRDAQAENYRRGVTRPRHPRVPTCAGQLALAV</sequence>
<accession>A0A511MNC3</accession>
<gene>
    <name evidence="1" type="ORF">NN4_64700</name>
</gene>
<name>A0A511MNC3_9NOCA</name>
<evidence type="ECO:0000313" key="2">
    <source>
        <dbReference type="Proteomes" id="UP000321424"/>
    </source>
</evidence>